<evidence type="ECO:0000256" key="2">
    <source>
        <dbReference type="ARBA" id="ARBA00023015"/>
    </source>
</evidence>
<evidence type="ECO:0000313" key="10">
    <source>
        <dbReference type="EMBL" id="GAA0145018.1"/>
    </source>
</evidence>
<dbReference type="EMBL" id="BAABME010000726">
    <property type="protein sequence ID" value="GAA0145018.1"/>
    <property type="molecule type" value="Genomic_DNA"/>
</dbReference>
<dbReference type="SMART" id="SM00380">
    <property type="entry name" value="AP2"/>
    <property type="match status" value="1"/>
</dbReference>
<dbReference type="AlphaFoldDB" id="A0AAV3P1E0"/>
<dbReference type="PROSITE" id="PS51032">
    <property type="entry name" value="AP2_ERF"/>
    <property type="match status" value="1"/>
</dbReference>
<dbReference type="Proteomes" id="UP001454036">
    <property type="component" value="Unassembled WGS sequence"/>
</dbReference>
<dbReference type="InterPro" id="IPR001471">
    <property type="entry name" value="AP2/ERF_dom"/>
</dbReference>
<name>A0AAV3P1E0_LITER</name>
<evidence type="ECO:0000256" key="1">
    <source>
        <dbReference type="ARBA" id="ARBA00004123"/>
    </source>
</evidence>
<evidence type="ECO:0000256" key="5">
    <source>
        <dbReference type="ARBA" id="ARBA00023163"/>
    </source>
</evidence>
<keyword evidence="6" id="KW-0539">Nucleus</keyword>
<evidence type="ECO:0000256" key="8">
    <source>
        <dbReference type="SAM" id="MobiDB-lite"/>
    </source>
</evidence>
<comment type="caution">
    <text evidence="10">The sequence shown here is derived from an EMBL/GenBank/DDBJ whole genome shotgun (WGS) entry which is preliminary data.</text>
</comment>
<dbReference type="InterPro" id="IPR016177">
    <property type="entry name" value="DNA-bd_dom_sf"/>
</dbReference>
<feature type="region of interest" description="Disordered" evidence="8">
    <location>
        <begin position="399"/>
        <end position="422"/>
    </location>
</feature>
<keyword evidence="11" id="KW-1185">Reference proteome</keyword>
<organism evidence="10 11">
    <name type="scientific">Lithospermum erythrorhizon</name>
    <name type="common">Purple gromwell</name>
    <name type="synonym">Lithospermum officinale var. erythrorhizon</name>
    <dbReference type="NCBI Taxonomy" id="34254"/>
    <lineage>
        <taxon>Eukaryota</taxon>
        <taxon>Viridiplantae</taxon>
        <taxon>Streptophyta</taxon>
        <taxon>Embryophyta</taxon>
        <taxon>Tracheophyta</taxon>
        <taxon>Spermatophyta</taxon>
        <taxon>Magnoliopsida</taxon>
        <taxon>eudicotyledons</taxon>
        <taxon>Gunneridae</taxon>
        <taxon>Pentapetalae</taxon>
        <taxon>asterids</taxon>
        <taxon>lamiids</taxon>
        <taxon>Boraginales</taxon>
        <taxon>Boraginaceae</taxon>
        <taxon>Boraginoideae</taxon>
        <taxon>Lithospermeae</taxon>
        <taxon>Lithospermum</taxon>
    </lineage>
</organism>
<dbReference type="InterPro" id="IPR036955">
    <property type="entry name" value="AP2/ERF_dom_sf"/>
</dbReference>
<keyword evidence="4" id="KW-0010">Activator</keyword>
<comment type="subcellular location">
    <subcellularLocation>
        <location evidence="1">Nucleus</location>
    </subcellularLocation>
</comment>
<dbReference type="FunFam" id="3.30.730.10:FF:000004">
    <property type="entry name" value="AP2-like ethylene-responsive transcription factor"/>
    <property type="match status" value="1"/>
</dbReference>
<comment type="similarity">
    <text evidence="7">Belongs to the AP2/ERF transcription factor family. AP2 subfamily.</text>
</comment>
<dbReference type="PANTHER" id="PTHR32467">
    <property type="entry name" value="AP2-LIKE ETHYLENE-RESPONSIVE TRANSCRIPTION FACTOR"/>
    <property type="match status" value="1"/>
</dbReference>
<sequence length="422" mass="47192">MASTSLEPAAKPEGGSGGSCGGETTEAVNFVPDQFIVYGGLKKAKKERGCTAKERISKMPPCTAGKRSSIYRGVTRHRWTGRYEAHLWDKSTWNQNQNKKGKQGAYDDEEAAARAYDLAALKYWGPGTVINFPVTDYTRDLEEMQNVSREDYLASLRRKSSGFSRGISKYRPLSRYLYIFYLMGLMIRFMPGADHFNSINYGAGDSNTSEHDYIGGFCIDRKIDLSNYIKWWGVNQSAKETKGGCPEDIASELKAPEWSIQHTEPYEMPRLGVTIERKEEKRSKYSALSILSSSEPFRSFQENALKLRRQEDNENDENENKNIIHKTEHGKALENPALEGVTDRLGIAFGRGGGLTIQRNMFVANPLISGSLPSSYNTVNTLTDPVLWTPLAPPSLPLGSSRADEVTKNEPSSDYAFFQPEV</sequence>
<dbReference type="Gene3D" id="3.30.730.10">
    <property type="entry name" value="AP2/ERF domain"/>
    <property type="match status" value="1"/>
</dbReference>
<gene>
    <name evidence="10" type="ORF">LIER_05313</name>
</gene>
<evidence type="ECO:0000256" key="6">
    <source>
        <dbReference type="ARBA" id="ARBA00023242"/>
    </source>
</evidence>
<dbReference type="GO" id="GO:0005634">
    <property type="term" value="C:nucleus"/>
    <property type="evidence" value="ECO:0007669"/>
    <property type="project" value="UniProtKB-SubCell"/>
</dbReference>
<evidence type="ECO:0000256" key="3">
    <source>
        <dbReference type="ARBA" id="ARBA00023125"/>
    </source>
</evidence>
<proteinExistence type="inferred from homology"/>
<keyword evidence="3 10" id="KW-0238">DNA-binding</keyword>
<reference evidence="10 11" key="1">
    <citation type="submission" date="2024-01" db="EMBL/GenBank/DDBJ databases">
        <title>The complete chloroplast genome sequence of Lithospermum erythrorhizon: insights into the phylogenetic relationship among Boraginaceae species and the maternal lineages of purple gromwells.</title>
        <authorList>
            <person name="Okada T."/>
            <person name="Watanabe K."/>
        </authorList>
    </citation>
    <scope>NUCLEOTIDE SEQUENCE [LARGE SCALE GENOMIC DNA]</scope>
</reference>
<feature type="domain" description="AP2/ERF" evidence="9">
    <location>
        <begin position="70"/>
        <end position="133"/>
    </location>
</feature>
<dbReference type="GO" id="GO:0003677">
    <property type="term" value="F:DNA binding"/>
    <property type="evidence" value="ECO:0007669"/>
    <property type="project" value="UniProtKB-KW"/>
</dbReference>
<evidence type="ECO:0000259" key="9">
    <source>
        <dbReference type="PROSITE" id="PS51032"/>
    </source>
</evidence>
<evidence type="ECO:0000256" key="4">
    <source>
        <dbReference type="ARBA" id="ARBA00023159"/>
    </source>
</evidence>
<evidence type="ECO:0000313" key="11">
    <source>
        <dbReference type="Proteomes" id="UP001454036"/>
    </source>
</evidence>
<dbReference type="SUPFAM" id="SSF54171">
    <property type="entry name" value="DNA-binding domain"/>
    <property type="match status" value="1"/>
</dbReference>
<dbReference type="PANTHER" id="PTHR32467:SF32">
    <property type="entry name" value="AP2-LIKE ETHYLENE-RESPONSIVE TRANSCRIPTION FACTOR SMOS1"/>
    <property type="match status" value="1"/>
</dbReference>
<keyword evidence="2" id="KW-0805">Transcription regulation</keyword>
<protein>
    <submittedName>
        <fullName evidence="10">DNA-binding transcription factor</fullName>
    </submittedName>
</protein>
<dbReference type="GO" id="GO:0003700">
    <property type="term" value="F:DNA-binding transcription factor activity"/>
    <property type="evidence" value="ECO:0007669"/>
    <property type="project" value="InterPro"/>
</dbReference>
<feature type="region of interest" description="Disordered" evidence="8">
    <location>
        <begin position="308"/>
        <end position="331"/>
    </location>
</feature>
<accession>A0AAV3P1E0</accession>
<keyword evidence="5" id="KW-0804">Transcription</keyword>
<dbReference type="PRINTS" id="PR00367">
    <property type="entry name" value="ETHRSPELEMNT"/>
</dbReference>
<evidence type="ECO:0000256" key="7">
    <source>
        <dbReference type="ARBA" id="ARBA00037973"/>
    </source>
</evidence>
<feature type="region of interest" description="Disordered" evidence="8">
    <location>
        <begin position="1"/>
        <end position="23"/>
    </location>
</feature>